<evidence type="ECO:0000256" key="1">
    <source>
        <dbReference type="SAM" id="MobiDB-lite"/>
    </source>
</evidence>
<gene>
    <name evidence="2" type="ORF">J4573_52465</name>
</gene>
<feature type="region of interest" description="Disordered" evidence="1">
    <location>
        <begin position="1"/>
        <end position="28"/>
    </location>
</feature>
<evidence type="ECO:0008006" key="4">
    <source>
        <dbReference type="Google" id="ProtNLM"/>
    </source>
</evidence>
<dbReference type="Proteomes" id="UP000669179">
    <property type="component" value="Unassembled WGS sequence"/>
</dbReference>
<keyword evidence="3" id="KW-1185">Reference proteome</keyword>
<dbReference type="SUPFAM" id="SSF75011">
    <property type="entry name" value="3-carboxy-cis,cis-mucoante lactonizing enzyme"/>
    <property type="match status" value="1"/>
</dbReference>
<dbReference type="EMBL" id="JAGEOJ010000042">
    <property type="protein sequence ID" value="MBO2455773.1"/>
    <property type="molecule type" value="Genomic_DNA"/>
</dbReference>
<dbReference type="Gene3D" id="2.80.10.50">
    <property type="match status" value="3"/>
</dbReference>
<evidence type="ECO:0000313" key="3">
    <source>
        <dbReference type="Proteomes" id="UP000669179"/>
    </source>
</evidence>
<dbReference type="InterPro" id="IPR013431">
    <property type="entry name" value="Delta_60_rpt"/>
</dbReference>
<dbReference type="AlphaFoldDB" id="A0A939PPI7"/>
<dbReference type="RefSeq" id="WP_208264015.1">
    <property type="nucleotide sequence ID" value="NZ_JAGEOJ010000042.1"/>
</dbReference>
<comment type="caution">
    <text evidence="2">The sequence shown here is derived from an EMBL/GenBank/DDBJ whole genome shotgun (WGS) entry which is preliminary data.</text>
</comment>
<organism evidence="2 3">
    <name type="scientific">Actinomadura barringtoniae</name>
    <dbReference type="NCBI Taxonomy" id="1427535"/>
    <lineage>
        <taxon>Bacteria</taxon>
        <taxon>Bacillati</taxon>
        <taxon>Actinomycetota</taxon>
        <taxon>Actinomycetes</taxon>
        <taxon>Streptosporangiales</taxon>
        <taxon>Thermomonosporaceae</taxon>
        <taxon>Actinomadura</taxon>
    </lineage>
</organism>
<proteinExistence type="predicted"/>
<evidence type="ECO:0000313" key="2">
    <source>
        <dbReference type="EMBL" id="MBO2455773.1"/>
    </source>
</evidence>
<reference evidence="2" key="1">
    <citation type="submission" date="2021-03" db="EMBL/GenBank/DDBJ databases">
        <authorList>
            <person name="Kanchanasin P."/>
            <person name="Saeng-In P."/>
            <person name="Phongsopitanun W."/>
            <person name="Yuki M."/>
            <person name="Kudo T."/>
            <person name="Ohkuma M."/>
            <person name="Tanasupawat S."/>
        </authorList>
    </citation>
    <scope>NUCLEOTIDE SEQUENCE</scope>
    <source>
        <strain evidence="2">GKU 128</strain>
    </source>
</reference>
<feature type="compositionally biased region" description="Low complexity" evidence="1">
    <location>
        <begin position="17"/>
        <end position="28"/>
    </location>
</feature>
<accession>A0A939PPI7</accession>
<name>A0A939PPI7_9ACTN</name>
<protein>
    <recommendedName>
        <fullName evidence="4">Delta-60 repeat protein</fullName>
    </recommendedName>
</protein>
<sequence>MNANTHHNSGRSRPTGRRTGPSAGRSAGRSAARAAGLFGGAAAVAVLAAPAALADAGGMDPAFGSDNVVSGQVVTAFSKQKDAVYALAVQKDGKILAVGDSGSGLALARYCPDGRLDPAFGTGGKRVSAIGKLAEGRAVAVQPDGKIVVAGYSVEPGVGSNFALQRFLPNGQSDRTFGYGGRVVDRISGQADAAYAVAVQPDGKIVAVGTSGKAVAVARYGTDGKRDASFGKGGSVVSKLGASDRGSAVALQPDGKIVVAGSSSGKVGAAFLVARYTPAGVLDQGFGKKGAAAIDFKTTSGTAHGVALQKNGKIVAAGTVDGHIAAARYTADGRADATFGDQGRVVTQIGSASQGRAVAVQPDDKVVVSGFTTAADTGDSVAVVRYDADGDPDTGFGKNGVAISDFGSPSDRGHAVALQADGNIVVGGRSHDPVNGDSFALVRFLGA</sequence>
<dbReference type="NCBIfam" id="TIGR02608">
    <property type="entry name" value="delta_60_rpt"/>
    <property type="match status" value="7"/>
</dbReference>
<dbReference type="SUPFAM" id="SSF101898">
    <property type="entry name" value="NHL repeat"/>
    <property type="match status" value="1"/>
</dbReference>
<dbReference type="Pfam" id="PF17164">
    <property type="entry name" value="DUF5122"/>
    <property type="match status" value="6"/>
</dbReference>